<dbReference type="AlphaFoldDB" id="J7LYH8"/>
<accession>J7LYH8</accession>
<dbReference type="KEGG" id="gme:Gmet_3625"/>
<name>J7LYH8_GEOMG</name>
<reference evidence="1 2" key="2">
    <citation type="journal article" date="2009" name="BMC Microbiol.">
        <title>The genome sequence of Geobacter metallireducens: features of metabolism, physiology and regulation common and dissimilar to Geobacter sulfurreducens.</title>
        <authorList>
            <person name="Aklujkar M."/>
            <person name="Krushkal J."/>
            <person name="DiBartolo G."/>
            <person name="Lapidus A."/>
            <person name="Land M.L."/>
            <person name="Lovley D.R."/>
        </authorList>
    </citation>
    <scope>NUCLEOTIDE SEQUENCE [LARGE SCALE GENOMIC DNA]</scope>
    <source>
        <strain evidence="2">ATCC 53774 / DSM 7210 / GS-15</strain>
    </source>
</reference>
<reference evidence="1 2" key="1">
    <citation type="submission" date="2005-10" db="EMBL/GenBank/DDBJ databases">
        <title>Complete sequence of Geobacter metallireducens GS-15.</title>
        <authorList>
            <consortium name="US DOE Joint Genome Institute"/>
            <person name="Copeland A."/>
            <person name="Lucas S."/>
            <person name="Lapidus A."/>
            <person name="Barry K."/>
            <person name="Detter J.C."/>
            <person name="Glavina T."/>
            <person name="Hammon N."/>
            <person name="Israni S."/>
            <person name="Pitluck S."/>
            <person name="Di Bartolo G."/>
            <person name="Chain P."/>
            <person name="Schmutz J."/>
            <person name="Larimer F."/>
            <person name="Land M."/>
            <person name="Kyrpides N."/>
            <person name="Ivanova N."/>
            <person name="Richardson P."/>
        </authorList>
    </citation>
    <scope>NUCLEOTIDE SEQUENCE [LARGE SCALE GENOMIC DNA]</scope>
    <source>
        <strain evidence="2">ATCC 53774 / DSM 7210 / GS-15</strain>
    </source>
</reference>
<dbReference type="STRING" id="269799.Gmet_3625"/>
<keyword evidence="2" id="KW-1185">Reference proteome</keyword>
<sequence>MPLKSLFSTFPACRILCLHSIPAFVSCQTSTFRCPPHLRKFYAK</sequence>
<evidence type="ECO:0008006" key="3">
    <source>
        <dbReference type="Google" id="ProtNLM"/>
    </source>
</evidence>
<dbReference type="PROSITE" id="PS51257">
    <property type="entry name" value="PROKAR_LIPOPROTEIN"/>
    <property type="match status" value="1"/>
</dbReference>
<proteinExistence type="predicted"/>
<dbReference type="HOGENOM" id="CLU_3216769_0_0_7"/>
<protein>
    <recommendedName>
        <fullName evidence="3">Lipoprotein</fullName>
    </recommendedName>
</protein>
<evidence type="ECO:0000313" key="1">
    <source>
        <dbReference type="EMBL" id="AFR42843.1"/>
    </source>
</evidence>
<evidence type="ECO:0000313" key="2">
    <source>
        <dbReference type="Proteomes" id="UP000007073"/>
    </source>
</evidence>
<dbReference type="EMBL" id="CP000148">
    <property type="protein sequence ID" value="AFR42843.1"/>
    <property type="molecule type" value="Genomic_DNA"/>
</dbReference>
<dbReference type="Proteomes" id="UP000007073">
    <property type="component" value="Chromosome"/>
</dbReference>
<gene>
    <name evidence="1" type="ordered locus">Gmet_3625</name>
</gene>
<organism evidence="1 2">
    <name type="scientific">Geobacter metallireducens (strain ATCC 53774 / DSM 7210 / GS-15)</name>
    <dbReference type="NCBI Taxonomy" id="269799"/>
    <lineage>
        <taxon>Bacteria</taxon>
        <taxon>Pseudomonadati</taxon>
        <taxon>Thermodesulfobacteriota</taxon>
        <taxon>Desulfuromonadia</taxon>
        <taxon>Geobacterales</taxon>
        <taxon>Geobacteraceae</taxon>
        <taxon>Geobacter</taxon>
    </lineage>
</organism>